<dbReference type="STRING" id="336292.SAMN05660710_00052"/>
<comment type="function">
    <text evidence="1 10">Involved in lipopolysaccharide (LPS) biosynthesis. Catalyzes the transfer of 3-deoxy-D-manno-octulosonate (Kdo) residue(s) from CMP-Kdo to lipid IV(A), the tetraacyldisaccharide-1,4'-bisphosphate precursor of lipid A.</text>
</comment>
<evidence type="ECO:0000256" key="1">
    <source>
        <dbReference type="ARBA" id="ARBA00003394"/>
    </source>
</evidence>
<dbReference type="Proteomes" id="UP000199502">
    <property type="component" value="Unassembled WGS sequence"/>
</dbReference>
<sequence>MIYQATTRVAEAALRLRAALGGSAALRERLVAGDAPASAAIWVHGASVGELTSARPVIEALAERASILVTANSETGRDMARGWGLPARLAPLDLPGALDRFLAAAHPRVLVTVESEFWPLRSRYLGQRGIAHAMIGARMSERSAATWGRLPRIIRPMLGRIAALSAQDQASEARLLALGLPARALMPRLDLKLLQPARLVPPPASAARDGTILAASTHPGEDELILDAFAQLRRQRPGLRLILAPRHPARADAVAALIAARGLPMLRRSDSWAEAPDGGVLLADTLGEMARWYAAAGICLIGGSLADHGGHTPWEPAGMACALLHGPNVSNFTESFEALHDRNAALAVGPEDLATAIARLLDDPALARRMGEAARALLSARAGDPAALIGRIADLASLGPDADMKGM</sequence>
<dbReference type="Gene3D" id="3.40.50.11720">
    <property type="entry name" value="3-Deoxy-D-manno-octulosonic-acid transferase, N-terminal domain"/>
    <property type="match status" value="1"/>
</dbReference>
<evidence type="ECO:0000313" key="12">
    <source>
        <dbReference type="EMBL" id="SCX86795.1"/>
    </source>
</evidence>
<dbReference type="SUPFAM" id="SSF53756">
    <property type="entry name" value="UDP-Glycosyltransferase/glycogen phosphorylase"/>
    <property type="match status" value="1"/>
</dbReference>
<evidence type="ECO:0000256" key="6">
    <source>
        <dbReference type="ARBA" id="ARBA00031445"/>
    </source>
</evidence>
<dbReference type="PANTHER" id="PTHR42755">
    <property type="entry name" value="3-DEOXY-MANNO-OCTULOSONATE CYTIDYLYLTRANSFERASE"/>
    <property type="match status" value="1"/>
</dbReference>
<keyword evidence="13" id="KW-1185">Reference proteome</keyword>
<evidence type="ECO:0000256" key="8">
    <source>
        <dbReference type="PIRSR" id="PIRSR639901-1"/>
    </source>
</evidence>
<accession>A0A1G5B9D9</accession>
<comment type="similarity">
    <text evidence="10">Belongs to the glycosyltransferase group 1 family.</text>
</comment>
<dbReference type="AlphaFoldDB" id="A0A1G5B9D9"/>
<gene>
    <name evidence="12" type="ORF">SAMN05660710_00052</name>
</gene>
<dbReference type="InterPro" id="IPR007507">
    <property type="entry name" value="Glycos_transf_N"/>
</dbReference>
<dbReference type="GO" id="GO:0005886">
    <property type="term" value="C:plasma membrane"/>
    <property type="evidence" value="ECO:0007669"/>
    <property type="project" value="UniProtKB-SubCell"/>
</dbReference>
<dbReference type="Gene3D" id="3.40.50.2000">
    <property type="entry name" value="Glycogen Phosphorylase B"/>
    <property type="match status" value="1"/>
</dbReference>
<keyword evidence="5 10" id="KW-0808">Transferase</keyword>
<protein>
    <recommendedName>
        <fullName evidence="4 10">3-deoxy-D-manno-octulosonic acid transferase</fullName>
        <shortName evidence="10">Kdo transferase</shortName>
        <ecNumber evidence="3 10">2.4.99.12</ecNumber>
    </recommendedName>
    <alternativeName>
        <fullName evidence="6 10">Lipid IV(A) 3-deoxy-D-manno-octulosonic acid transferase</fullName>
    </alternativeName>
</protein>
<name>A0A1G5B9D9_9RHOB</name>
<feature type="site" description="Transition state stabilizer" evidence="9">
    <location>
        <position position="192"/>
    </location>
</feature>
<dbReference type="GO" id="GO:0009244">
    <property type="term" value="P:lipopolysaccharide core region biosynthetic process"/>
    <property type="evidence" value="ECO:0007669"/>
    <property type="project" value="UniProtKB-UniRule"/>
</dbReference>
<feature type="active site" description="Proton acceptor" evidence="8">
    <location>
        <position position="50"/>
    </location>
</feature>
<evidence type="ECO:0000313" key="13">
    <source>
        <dbReference type="Proteomes" id="UP000199502"/>
    </source>
</evidence>
<evidence type="ECO:0000256" key="7">
    <source>
        <dbReference type="ARBA" id="ARBA00049183"/>
    </source>
</evidence>
<proteinExistence type="inferred from homology"/>
<evidence type="ECO:0000256" key="10">
    <source>
        <dbReference type="RuleBase" id="RU365103"/>
    </source>
</evidence>
<dbReference type="OrthoDB" id="9789797at2"/>
<evidence type="ECO:0000256" key="4">
    <source>
        <dbReference type="ARBA" id="ARBA00019077"/>
    </source>
</evidence>
<dbReference type="Pfam" id="PF04413">
    <property type="entry name" value="Glycos_transf_N"/>
    <property type="match status" value="1"/>
</dbReference>
<comment type="catalytic activity">
    <reaction evidence="7 10">
        <text>lipid IVA (E. coli) + CMP-3-deoxy-beta-D-manno-octulosonate = alpha-Kdo-(2-&gt;6)-lipid IVA (E. coli) + CMP + H(+)</text>
        <dbReference type="Rhea" id="RHEA:28066"/>
        <dbReference type="ChEBI" id="CHEBI:15378"/>
        <dbReference type="ChEBI" id="CHEBI:58603"/>
        <dbReference type="ChEBI" id="CHEBI:60364"/>
        <dbReference type="ChEBI" id="CHEBI:60377"/>
        <dbReference type="ChEBI" id="CHEBI:85987"/>
        <dbReference type="EC" id="2.4.99.12"/>
    </reaction>
</comment>
<dbReference type="InterPro" id="IPR038107">
    <property type="entry name" value="Glycos_transf_N_sf"/>
</dbReference>
<dbReference type="UniPathway" id="UPA00958"/>
<evidence type="ECO:0000256" key="2">
    <source>
        <dbReference type="ARBA" id="ARBA00004713"/>
    </source>
</evidence>
<dbReference type="RefSeq" id="WP_090739507.1">
    <property type="nucleotide sequence ID" value="NZ_FMVT01000001.1"/>
</dbReference>
<dbReference type="GO" id="GO:0043842">
    <property type="term" value="F:Kdo transferase activity"/>
    <property type="evidence" value="ECO:0007669"/>
    <property type="project" value="UniProtKB-EC"/>
</dbReference>
<feature type="site" description="Transition state stabilizer" evidence="9">
    <location>
        <position position="114"/>
    </location>
</feature>
<evidence type="ECO:0000256" key="3">
    <source>
        <dbReference type="ARBA" id="ARBA00012621"/>
    </source>
</evidence>
<evidence type="ECO:0000256" key="5">
    <source>
        <dbReference type="ARBA" id="ARBA00022679"/>
    </source>
</evidence>
<keyword evidence="10" id="KW-0448">Lipopolysaccharide biosynthesis</keyword>
<dbReference type="EC" id="2.4.99.12" evidence="3 10"/>
<feature type="domain" description="3-deoxy-D-manno-octulosonic-acid transferase N-terminal" evidence="11">
    <location>
        <begin position="26"/>
        <end position="192"/>
    </location>
</feature>
<dbReference type="EMBL" id="FMVT01000001">
    <property type="protein sequence ID" value="SCX86795.1"/>
    <property type="molecule type" value="Genomic_DNA"/>
</dbReference>
<dbReference type="PANTHER" id="PTHR42755:SF1">
    <property type="entry name" value="3-DEOXY-D-MANNO-OCTULOSONIC ACID TRANSFERASE, MITOCHONDRIAL-RELATED"/>
    <property type="match status" value="1"/>
</dbReference>
<comment type="pathway">
    <text evidence="2 10">Bacterial outer membrane biogenesis; LPS core biosynthesis.</text>
</comment>
<dbReference type="InterPro" id="IPR039901">
    <property type="entry name" value="Kdotransferase"/>
</dbReference>
<reference evidence="12 13" key="1">
    <citation type="submission" date="2016-10" db="EMBL/GenBank/DDBJ databases">
        <authorList>
            <person name="de Groot N.N."/>
        </authorList>
    </citation>
    <scope>NUCLEOTIDE SEQUENCE [LARGE SCALE GENOMIC DNA]</scope>
    <source>
        <strain evidence="12 13">CGMCC 1.8925</strain>
    </source>
</reference>
<comment type="subcellular location">
    <subcellularLocation>
        <location evidence="10">Cell membrane</location>
    </subcellularLocation>
</comment>
<evidence type="ECO:0000259" key="11">
    <source>
        <dbReference type="Pfam" id="PF04413"/>
    </source>
</evidence>
<evidence type="ECO:0000256" key="9">
    <source>
        <dbReference type="PIRSR" id="PIRSR639901-2"/>
    </source>
</evidence>
<keyword evidence="10" id="KW-0472">Membrane</keyword>
<organism evidence="12 13">
    <name type="scientific">Paracoccus tibetensis</name>
    <dbReference type="NCBI Taxonomy" id="336292"/>
    <lineage>
        <taxon>Bacteria</taxon>
        <taxon>Pseudomonadati</taxon>
        <taxon>Pseudomonadota</taxon>
        <taxon>Alphaproteobacteria</taxon>
        <taxon>Rhodobacterales</taxon>
        <taxon>Paracoccaceae</taxon>
        <taxon>Paracoccus</taxon>
    </lineage>
</organism>
<keyword evidence="10" id="KW-1003">Cell membrane</keyword>
<dbReference type="GO" id="GO:0009245">
    <property type="term" value="P:lipid A biosynthetic process"/>
    <property type="evidence" value="ECO:0007669"/>
    <property type="project" value="TreeGrafter"/>
</dbReference>